<keyword evidence="8" id="KW-0066">ATP synthesis</keyword>
<protein>
    <submittedName>
        <fullName evidence="9">ATP synthase f1 subunit gamma, putative</fullName>
    </submittedName>
</protein>
<dbReference type="PANTHER" id="PTHR11693:SF22">
    <property type="entry name" value="ATP SYNTHASE SUBUNIT GAMMA, MITOCHONDRIAL"/>
    <property type="match status" value="1"/>
</dbReference>
<accession>A0A0S4IY14</accession>
<dbReference type="GO" id="GO:0046933">
    <property type="term" value="F:proton-transporting ATP synthase activity, rotational mechanism"/>
    <property type="evidence" value="ECO:0007669"/>
    <property type="project" value="InterPro"/>
</dbReference>
<dbReference type="SUPFAM" id="SSF52943">
    <property type="entry name" value="ATP synthase (F1-ATPase), gamma subunit"/>
    <property type="match status" value="1"/>
</dbReference>
<dbReference type="Gene3D" id="1.10.287.80">
    <property type="entry name" value="ATP synthase, gamma subunit, helix hairpin domain"/>
    <property type="match status" value="1"/>
</dbReference>
<keyword evidence="6" id="KW-0472">Membrane</keyword>
<keyword evidence="5" id="KW-0406">Ion transport</keyword>
<dbReference type="InterPro" id="IPR035968">
    <property type="entry name" value="ATP_synth_F1_ATPase_gsu"/>
</dbReference>
<dbReference type="EMBL" id="CYKH01000639">
    <property type="protein sequence ID" value="CUG08615.1"/>
    <property type="molecule type" value="Genomic_DNA"/>
</dbReference>
<evidence type="ECO:0000313" key="10">
    <source>
        <dbReference type="Proteomes" id="UP000051952"/>
    </source>
</evidence>
<evidence type="ECO:0000256" key="2">
    <source>
        <dbReference type="ARBA" id="ARBA00007681"/>
    </source>
</evidence>
<dbReference type="Proteomes" id="UP000051952">
    <property type="component" value="Unassembled WGS sequence"/>
</dbReference>
<dbReference type="Pfam" id="PF00231">
    <property type="entry name" value="ATP-synt"/>
    <property type="match status" value="1"/>
</dbReference>
<reference evidence="10" key="1">
    <citation type="submission" date="2015-09" db="EMBL/GenBank/DDBJ databases">
        <authorList>
            <consortium name="Pathogen Informatics"/>
        </authorList>
    </citation>
    <scope>NUCLEOTIDE SEQUENCE [LARGE SCALE GENOMIC DNA]</scope>
    <source>
        <strain evidence="10">Lake Konstanz</strain>
    </source>
</reference>
<keyword evidence="4" id="KW-0375">Hydrogen ion transport</keyword>
<organism evidence="9 10">
    <name type="scientific">Bodo saltans</name>
    <name type="common">Flagellated protozoan</name>
    <dbReference type="NCBI Taxonomy" id="75058"/>
    <lineage>
        <taxon>Eukaryota</taxon>
        <taxon>Discoba</taxon>
        <taxon>Euglenozoa</taxon>
        <taxon>Kinetoplastea</taxon>
        <taxon>Metakinetoplastina</taxon>
        <taxon>Eubodonida</taxon>
        <taxon>Bodonidae</taxon>
        <taxon>Bodo</taxon>
    </lineage>
</organism>
<keyword evidence="10" id="KW-1185">Reference proteome</keyword>
<evidence type="ECO:0000256" key="4">
    <source>
        <dbReference type="ARBA" id="ARBA00022781"/>
    </source>
</evidence>
<dbReference type="AlphaFoldDB" id="A0A0S4IY14"/>
<gene>
    <name evidence="9" type="ORF">BSAL_74115</name>
</gene>
<dbReference type="OMA" id="MQITSAM"/>
<sequence>MSGKLRLYKEKLEGYKKFYSIVKTIKMVTMAKFRVAQARVKTRDFTLRYTEKAFSNPSFDEAASTGNVVYVAVTTNRGSCGALNSNTYKYLEPVVTGKSTASIIPIGKKGQDSISKLFPQAFKFSIINDMKNPMNFAYATYVWENASTLSENTDRIQLFYHRFVSAGAQRAAVYNIPSYAKWLESLGDAASTDNQKSRYLFANALMNEEEEFIRDYYDFHASLATLNAVCENELSEQAARLMAVEGQLTNIMQLQTRTSNLYNKTRQSSITASLIEVLSAMSSLEGSTTKGVQRTNFWEGAKL</sequence>
<dbReference type="PRINTS" id="PR00126">
    <property type="entry name" value="ATPASEGAMMA"/>
</dbReference>
<keyword evidence="7" id="KW-0139">CF(1)</keyword>
<evidence type="ECO:0000256" key="5">
    <source>
        <dbReference type="ARBA" id="ARBA00023065"/>
    </source>
</evidence>
<dbReference type="OrthoDB" id="239812at2759"/>
<dbReference type="VEuPathDB" id="TriTrypDB:BSAL_74115"/>
<dbReference type="GO" id="GO:0045259">
    <property type="term" value="C:proton-transporting ATP synthase complex"/>
    <property type="evidence" value="ECO:0007669"/>
    <property type="project" value="UniProtKB-KW"/>
</dbReference>
<proteinExistence type="inferred from homology"/>
<evidence type="ECO:0000256" key="7">
    <source>
        <dbReference type="ARBA" id="ARBA00023196"/>
    </source>
</evidence>
<dbReference type="PANTHER" id="PTHR11693">
    <property type="entry name" value="ATP SYNTHASE GAMMA CHAIN"/>
    <property type="match status" value="1"/>
</dbReference>
<dbReference type="Gene3D" id="3.40.1380.10">
    <property type="match status" value="1"/>
</dbReference>
<evidence type="ECO:0000256" key="1">
    <source>
        <dbReference type="ARBA" id="ARBA00004170"/>
    </source>
</evidence>
<keyword evidence="3" id="KW-0813">Transport</keyword>
<dbReference type="InterPro" id="IPR000131">
    <property type="entry name" value="ATP_synth_F1_gsu"/>
</dbReference>
<name>A0A0S4IY14_BODSA</name>
<comment type="similarity">
    <text evidence="2">Belongs to the ATPase gamma chain family.</text>
</comment>
<evidence type="ECO:0000256" key="3">
    <source>
        <dbReference type="ARBA" id="ARBA00022448"/>
    </source>
</evidence>
<comment type="subcellular location">
    <subcellularLocation>
        <location evidence="1">Membrane</location>
        <topology evidence="1">Peripheral membrane protein</topology>
    </subcellularLocation>
</comment>
<evidence type="ECO:0000256" key="8">
    <source>
        <dbReference type="ARBA" id="ARBA00023310"/>
    </source>
</evidence>
<evidence type="ECO:0000256" key="6">
    <source>
        <dbReference type="ARBA" id="ARBA00023136"/>
    </source>
</evidence>
<evidence type="ECO:0000313" key="9">
    <source>
        <dbReference type="EMBL" id="CUG08615.1"/>
    </source>
</evidence>